<evidence type="ECO:0000256" key="1">
    <source>
        <dbReference type="ARBA" id="ARBA00005656"/>
    </source>
</evidence>
<dbReference type="RefSeq" id="WP_110942109.1">
    <property type="nucleotide sequence ID" value="NZ_FQZV01000047.1"/>
</dbReference>
<dbReference type="PANTHER" id="PTHR43356">
    <property type="entry name" value="PHOSPHATE ACETYLTRANSFERASE"/>
    <property type="match status" value="1"/>
</dbReference>
<gene>
    <name evidence="5" type="ORF">SAMN02745975_03069</name>
</gene>
<accession>A0A1M6MR97</accession>
<evidence type="ECO:0000256" key="3">
    <source>
        <dbReference type="ARBA" id="ARBA00023315"/>
    </source>
</evidence>
<dbReference type="Gene3D" id="3.40.718.10">
    <property type="entry name" value="Isopropylmalate Dehydrogenase"/>
    <property type="match status" value="1"/>
</dbReference>
<dbReference type="PANTHER" id="PTHR43356:SF2">
    <property type="entry name" value="PHOSPHATE ACETYLTRANSFERASE"/>
    <property type="match status" value="1"/>
</dbReference>
<evidence type="ECO:0000259" key="4">
    <source>
        <dbReference type="Pfam" id="PF01515"/>
    </source>
</evidence>
<dbReference type="Proteomes" id="UP000184536">
    <property type="component" value="Unassembled WGS sequence"/>
</dbReference>
<dbReference type="SUPFAM" id="SSF53659">
    <property type="entry name" value="Isocitrate/Isopropylmalate dehydrogenase-like"/>
    <property type="match status" value="1"/>
</dbReference>
<dbReference type="NCBIfam" id="NF006045">
    <property type="entry name" value="PRK08190.1"/>
    <property type="match status" value="1"/>
</dbReference>
<dbReference type="InterPro" id="IPR050500">
    <property type="entry name" value="Phos_Acetyltrans/Butyryltrans"/>
</dbReference>
<evidence type="ECO:0000256" key="2">
    <source>
        <dbReference type="ARBA" id="ARBA00022679"/>
    </source>
</evidence>
<keyword evidence="6" id="KW-1185">Reference proteome</keyword>
<keyword evidence="3" id="KW-0012">Acyltransferase</keyword>
<keyword evidence="2 5" id="KW-0808">Transferase</keyword>
<protein>
    <submittedName>
        <fullName evidence="5">Phosphate butyryltransferase</fullName>
    </submittedName>
</protein>
<feature type="domain" description="Phosphate acetyl/butaryl transferase" evidence="4">
    <location>
        <begin position="76"/>
        <end position="294"/>
    </location>
</feature>
<evidence type="ECO:0000313" key="5">
    <source>
        <dbReference type="EMBL" id="SHJ85991.1"/>
    </source>
</evidence>
<dbReference type="EMBL" id="FQZV01000047">
    <property type="protein sequence ID" value="SHJ85991.1"/>
    <property type="molecule type" value="Genomic_DNA"/>
</dbReference>
<dbReference type="AlphaFoldDB" id="A0A1M6MR97"/>
<dbReference type="InterPro" id="IPR002505">
    <property type="entry name" value="PTA_PTB"/>
</dbReference>
<reference evidence="6" key="1">
    <citation type="submission" date="2016-11" db="EMBL/GenBank/DDBJ databases">
        <authorList>
            <person name="Varghese N."/>
            <person name="Submissions S."/>
        </authorList>
    </citation>
    <scope>NUCLEOTIDE SEQUENCE [LARGE SCALE GENOMIC DNA]</scope>
    <source>
        <strain evidence="6">DSM 17957</strain>
    </source>
</reference>
<dbReference type="OrthoDB" id="9774179at2"/>
<dbReference type="STRING" id="1121919.SAMN02745975_03069"/>
<feature type="domain" description="Phosphate acetyl/butaryl transferase" evidence="4">
    <location>
        <begin position="9"/>
        <end position="75"/>
    </location>
</feature>
<comment type="similarity">
    <text evidence="1">Belongs to the phosphate acetyltransferase and butyryltransferase family.</text>
</comment>
<evidence type="ECO:0000313" key="6">
    <source>
        <dbReference type="Proteomes" id="UP000184536"/>
    </source>
</evidence>
<dbReference type="InterPro" id="IPR012147">
    <property type="entry name" value="P_Ac_Bu_trans"/>
</dbReference>
<organism evidence="5 6">
    <name type="scientific">Geosporobacter subterraneus DSM 17957</name>
    <dbReference type="NCBI Taxonomy" id="1121919"/>
    <lineage>
        <taxon>Bacteria</taxon>
        <taxon>Bacillati</taxon>
        <taxon>Bacillota</taxon>
        <taxon>Clostridia</taxon>
        <taxon>Peptostreptococcales</taxon>
        <taxon>Thermotaleaceae</taxon>
        <taxon>Geosporobacter</taxon>
    </lineage>
</organism>
<name>A0A1M6MR97_9FIRM</name>
<dbReference type="GO" id="GO:0016746">
    <property type="term" value="F:acyltransferase activity"/>
    <property type="evidence" value="ECO:0007669"/>
    <property type="project" value="UniProtKB-KW"/>
</dbReference>
<dbReference type="PIRSF" id="PIRSF000428">
    <property type="entry name" value="P_Ac_trans"/>
    <property type="match status" value="1"/>
</dbReference>
<sequence length="303" mass="32482">MIKNFQALLDTAKMQKKMKLAVAAAQDEEVLVAVTNAWELGIIEPVLVGDIEKIQAIAQAHHLNIQNFEMIDRKDLDEAARTAVALVSSGQADFVMKGILDTPILLKAVLDKEIGLRTDSQLSHVMVYQVPSYHKLLFLTDGGMNIAPSLEEKVKIIKNAVQIAKAMGNEEVKVACLAAKEKVDPKMPATVDADQLKEMGNKGQFGEKVIIDGPLAFDLAVSKEAAEIKKIDSKVAGDTDILLVPTIEVGNGIGKALTYLANAESAGIIMGAKVPIVLVSRADTHEAKLNSIALGSVIAANRE</sequence>
<proteinExistence type="inferred from homology"/>
<dbReference type="Pfam" id="PF01515">
    <property type="entry name" value="PTA_PTB"/>
    <property type="match status" value="2"/>
</dbReference>